<protein>
    <submittedName>
        <fullName evidence="3">PAP2 superfamily protein</fullName>
    </submittedName>
</protein>
<name>A0A554WGE8_9BURK</name>
<evidence type="ECO:0000313" key="3">
    <source>
        <dbReference type="EMBL" id="TSE22658.1"/>
    </source>
</evidence>
<feature type="transmembrane region" description="Helical" evidence="1">
    <location>
        <begin position="181"/>
        <end position="198"/>
    </location>
</feature>
<dbReference type="Gene3D" id="1.20.144.10">
    <property type="entry name" value="Phosphatidic acid phosphatase type 2/haloperoxidase"/>
    <property type="match status" value="1"/>
</dbReference>
<keyword evidence="1" id="KW-0472">Membrane</keyword>
<reference evidence="3 4" key="1">
    <citation type="submission" date="2019-07" db="EMBL/GenBank/DDBJ databases">
        <title>Tepidimonas sediminis YIM 72259 draft genome.</title>
        <authorList>
            <person name="Da Costa M.S."/>
            <person name="Froufe H.J.C."/>
            <person name="Egas C."/>
            <person name="Albuquerque L."/>
        </authorList>
    </citation>
    <scope>NUCLEOTIDE SEQUENCE [LARGE SCALE GENOMIC DNA]</scope>
    <source>
        <strain evidence="3 4">YIM 72259</strain>
    </source>
</reference>
<proteinExistence type="predicted"/>
<feature type="transmembrane region" description="Helical" evidence="1">
    <location>
        <begin position="51"/>
        <end position="72"/>
    </location>
</feature>
<dbReference type="Proteomes" id="UP000320225">
    <property type="component" value="Unassembled WGS sequence"/>
</dbReference>
<comment type="caution">
    <text evidence="3">The sequence shown here is derived from an EMBL/GenBank/DDBJ whole genome shotgun (WGS) entry which is preliminary data.</text>
</comment>
<dbReference type="InterPro" id="IPR000326">
    <property type="entry name" value="PAP2/HPO"/>
</dbReference>
<evidence type="ECO:0000313" key="4">
    <source>
        <dbReference type="Proteomes" id="UP000320225"/>
    </source>
</evidence>
<feature type="transmembrane region" description="Helical" evidence="1">
    <location>
        <begin position="149"/>
        <end position="169"/>
    </location>
</feature>
<dbReference type="EMBL" id="VJND01000023">
    <property type="protein sequence ID" value="TSE22658.1"/>
    <property type="molecule type" value="Genomic_DNA"/>
</dbReference>
<feature type="transmembrane region" description="Helical" evidence="1">
    <location>
        <begin position="204"/>
        <end position="224"/>
    </location>
</feature>
<keyword evidence="1" id="KW-1133">Transmembrane helix</keyword>
<dbReference type="SUPFAM" id="SSF48317">
    <property type="entry name" value="Acid phosphatase/Vanadium-dependent haloperoxidase"/>
    <property type="match status" value="1"/>
</dbReference>
<keyword evidence="1" id="KW-0812">Transmembrane</keyword>
<organism evidence="3 4">
    <name type="scientific">Tepidimonas sediminis</name>
    <dbReference type="NCBI Taxonomy" id="2588941"/>
    <lineage>
        <taxon>Bacteria</taxon>
        <taxon>Pseudomonadati</taxon>
        <taxon>Pseudomonadota</taxon>
        <taxon>Betaproteobacteria</taxon>
        <taxon>Burkholderiales</taxon>
        <taxon>Tepidimonas</taxon>
    </lineage>
</organism>
<sequence length="236" mass="24525">MPPAQAMAHAQRWAQAVPDLVWYGLTWLGDTHLALALFVAAALLGRHRAALPALLWSLLPATLATHALKMIVAAPRPAAVLPPDQLHVVGEVLRHGSFPSGHTVTAFTLAGCWVLAAAPPRRWVAALVALPLAAAVGASRVAVGAHWPLDVAVGALLGWLCAALAVKLARRWPLPPALGGRRAAALAALALGLTLWTRTLPVTVAPLAWMLGGLAIGAALATLTPPSRAVWPQRAL</sequence>
<gene>
    <name evidence="3" type="ORF">Tsedi_02355</name>
</gene>
<accession>A0A554WGE8</accession>
<feature type="transmembrane region" description="Helical" evidence="1">
    <location>
        <begin position="92"/>
        <end position="116"/>
    </location>
</feature>
<dbReference type="InterPro" id="IPR036938">
    <property type="entry name" value="PAP2/HPO_sf"/>
</dbReference>
<dbReference type="AlphaFoldDB" id="A0A554WGE8"/>
<dbReference type="PANTHER" id="PTHR14969">
    <property type="entry name" value="SPHINGOSINE-1-PHOSPHATE PHOSPHOHYDROLASE"/>
    <property type="match status" value="1"/>
</dbReference>
<feature type="transmembrane region" description="Helical" evidence="1">
    <location>
        <begin position="20"/>
        <end position="44"/>
    </location>
</feature>
<feature type="transmembrane region" description="Helical" evidence="1">
    <location>
        <begin position="123"/>
        <end position="143"/>
    </location>
</feature>
<dbReference type="Pfam" id="PF01569">
    <property type="entry name" value="PAP2"/>
    <property type="match status" value="1"/>
</dbReference>
<evidence type="ECO:0000259" key="2">
    <source>
        <dbReference type="SMART" id="SM00014"/>
    </source>
</evidence>
<dbReference type="CDD" id="cd01610">
    <property type="entry name" value="PAP2_like"/>
    <property type="match status" value="1"/>
</dbReference>
<evidence type="ECO:0000256" key="1">
    <source>
        <dbReference type="SAM" id="Phobius"/>
    </source>
</evidence>
<dbReference type="SMART" id="SM00014">
    <property type="entry name" value="acidPPc"/>
    <property type="match status" value="1"/>
</dbReference>
<dbReference type="PANTHER" id="PTHR14969:SF13">
    <property type="entry name" value="AT30094P"/>
    <property type="match status" value="1"/>
</dbReference>
<feature type="domain" description="Phosphatidic acid phosphatase type 2/haloperoxidase" evidence="2">
    <location>
        <begin position="50"/>
        <end position="166"/>
    </location>
</feature>
<keyword evidence="4" id="KW-1185">Reference proteome</keyword>